<evidence type="ECO:0000256" key="7">
    <source>
        <dbReference type="PROSITE-ProRule" id="PRU00042"/>
    </source>
</evidence>
<comment type="subcellular location">
    <subcellularLocation>
        <location evidence="1">Nucleus</location>
    </subcellularLocation>
</comment>
<dbReference type="Gene3D" id="3.30.160.60">
    <property type="entry name" value="Classic Zinc Finger"/>
    <property type="match status" value="2"/>
</dbReference>
<dbReference type="InterPro" id="IPR013087">
    <property type="entry name" value="Znf_C2H2_type"/>
</dbReference>
<dbReference type="PANTHER" id="PTHR23226">
    <property type="entry name" value="ZINC FINGER AND SCAN DOMAIN-CONTAINING"/>
    <property type="match status" value="1"/>
</dbReference>
<keyword evidence="4 7" id="KW-0863">Zinc-finger</keyword>
<evidence type="ECO:0000256" key="2">
    <source>
        <dbReference type="ARBA" id="ARBA00022723"/>
    </source>
</evidence>
<sequence>KFEVRVKSEKQDNEEPIQLQDDEMECKEEFDITEELIAFTGKKYQCSQIDKAFPHNNTSKKHHITHTEEKTIEYNQYDNDLSRKCHLVMHQRKYTVDKPYQCNQCDKAFSRNDTLINHQRTHITK</sequence>
<evidence type="ECO:0000256" key="3">
    <source>
        <dbReference type="ARBA" id="ARBA00022737"/>
    </source>
</evidence>
<dbReference type="GO" id="GO:0000981">
    <property type="term" value="F:DNA-binding transcription factor activity, RNA polymerase II-specific"/>
    <property type="evidence" value="ECO:0007669"/>
    <property type="project" value="TreeGrafter"/>
</dbReference>
<feature type="non-terminal residue" evidence="9">
    <location>
        <position position="1"/>
    </location>
</feature>
<protein>
    <recommendedName>
        <fullName evidence="8">C2H2-type domain-containing protein</fullName>
    </recommendedName>
</protein>
<comment type="caution">
    <text evidence="9">The sequence shown here is derived from an EMBL/GenBank/DDBJ whole genome shotgun (WGS) entry which is preliminary data.</text>
</comment>
<keyword evidence="3" id="KW-0677">Repeat</keyword>
<accession>A0AAV2SP54</accession>
<evidence type="ECO:0000313" key="9">
    <source>
        <dbReference type="EMBL" id="CAL4214822.1"/>
    </source>
</evidence>
<proteinExistence type="predicted"/>
<evidence type="ECO:0000256" key="6">
    <source>
        <dbReference type="ARBA" id="ARBA00023242"/>
    </source>
</evidence>
<evidence type="ECO:0000256" key="4">
    <source>
        <dbReference type="ARBA" id="ARBA00022771"/>
    </source>
</evidence>
<feature type="domain" description="C2H2-type" evidence="8">
    <location>
        <begin position="100"/>
        <end position="125"/>
    </location>
</feature>
<dbReference type="Pfam" id="PF00096">
    <property type="entry name" value="zf-C2H2"/>
    <property type="match status" value="1"/>
</dbReference>
<dbReference type="EMBL" id="CAXKWB010090465">
    <property type="protein sequence ID" value="CAL4214822.1"/>
    <property type="molecule type" value="Genomic_DNA"/>
</dbReference>
<dbReference type="Proteomes" id="UP001497623">
    <property type="component" value="Unassembled WGS sequence"/>
</dbReference>
<organism evidence="9 10">
    <name type="scientific">Meganyctiphanes norvegica</name>
    <name type="common">Northern krill</name>
    <name type="synonym">Thysanopoda norvegica</name>
    <dbReference type="NCBI Taxonomy" id="48144"/>
    <lineage>
        <taxon>Eukaryota</taxon>
        <taxon>Metazoa</taxon>
        <taxon>Ecdysozoa</taxon>
        <taxon>Arthropoda</taxon>
        <taxon>Crustacea</taxon>
        <taxon>Multicrustacea</taxon>
        <taxon>Malacostraca</taxon>
        <taxon>Eumalacostraca</taxon>
        <taxon>Eucarida</taxon>
        <taxon>Euphausiacea</taxon>
        <taxon>Euphausiidae</taxon>
        <taxon>Meganyctiphanes</taxon>
    </lineage>
</organism>
<dbReference type="FunFam" id="3.30.160.60:FF:000139">
    <property type="entry name" value="zinc finger protein 1 homolog"/>
    <property type="match status" value="1"/>
</dbReference>
<evidence type="ECO:0000259" key="8">
    <source>
        <dbReference type="PROSITE" id="PS50157"/>
    </source>
</evidence>
<feature type="non-terminal residue" evidence="9">
    <location>
        <position position="125"/>
    </location>
</feature>
<dbReference type="PROSITE" id="PS00028">
    <property type="entry name" value="ZINC_FINGER_C2H2_1"/>
    <property type="match status" value="1"/>
</dbReference>
<keyword evidence="5" id="KW-0862">Zinc</keyword>
<dbReference type="AlphaFoldDB" id="A0AAV2SP54"/>
<dbReference type="InterPro" id="IPR036236">
    <property type="entry name" value="Znf_C2H2_sf"/>
</dbReference>
<dbReference type="SMART" id="SM00355">
    <property type="entry name" value="ZnF_C2H2"/>
    <property type="match status" value="2"/>
</dbReference>
<evidence type="ECO:0000256" key="1">
    <source>
        <dbReference type="ARBA" id="ARBA00004123"/>
    </source>
</evidence>
<name>A0AAV2SP54_MEGNR</name>
<dbReference type="GO" id="GO:0008270">
    <property type="term" value="F:zinc ion binding"/>
    <property type="evidence" value="ECO:0007669"/>
    <property type="project" value="UniProtKB-KW"/>
</dbReference>
<keyword evidence="6" id="KW-0539">Nucleus</keyword>
<dbReference type="GO" id="GO:0000978">
    <property type="term" value="F:RNA polymerase II cis-regulatory region sequence-specific DNA binding"/>
    <property type="evidence" value="ECO:0007669"/>
    <property type="project" value="TreeGrafter"/>
</dbReference>
<dbReference type="GO" id="GO:0005634">
    <property type="term" value="C:nucleus"/>
    <property type="evidence" value="ECO:0007669"/>
    <property type="project" value="UniProtKB-SubCell"/>
</dbReference>
<dbReference type="PANTHER" id="PTHR23226:SF416">
    <property type="entry name" value="FI01424P"/>
    <property type="match status" value="1"/>
</dbReference>
<gene>
    <name evidence="9" type="ORF">MNOR_LOCUS38666</name>
</gene>
<reference evidence="9 10" key="1">
    <citation type="submission" date="2024-05" db="EMBL/GenBank/DDBJ databases">
        <authorList>
            <person name="Wallberg A."/>
        </authorList>
    </citation>
    <scope>NUCLEOTIDE SEQUENCE [LARGE SCALE GENOMIC DNA]</scope>
</reference>
<dbReference type="PROSITE" id="PS50157">
    <property type="entry name" value="ZINC_FINGER_C2H2_2"/>
    <property type="match status" value="2"/>
</dbReference>
<evidence type="ECO:0000313" key="10">
    <source>
        <dbReference type="Proteomes" id="UP001497623"/>
    </source>
</evidence>
<evidence type="ECO:0000256" key="5">
    <source>
        <dbReference type="ARBA" id="ARBA00022833"/>
    </source>
</evidence>
<feature type="domain" description="C2H2-type" evidence="8">
    <location>
        <begin position="44"/>
        <end position="71"/>
    </location>
</feature>
<keyword evidence="2" id="KW-0479">Metal-binding</keyword>
<dbReference type="SUPFAM" id="SSF57667">
    <property type="entry name" value="beta-beta-alpha zinc fingers"/>
    <property type="match status" value="2"/>
</dbReference>
<keyword evidence="10" id="KW-1185">Reference proteome</keyword>